<evidence type="ECO:0000313" key="2">
    <source>
        <dbReference type="EMBL" id="KAG6408659.1"/>
    </source>
</evidence>
<comment type="similarity">
    <text evidence="1">Belongs to the major facilitator superfamily. Phosphate:H(+) symporter (TC 2.A.1.9) family.</text>
</comment>
<evidence type="ECO:0000313" key="3">
    <source>
        <dbReference type="Proteomes" id="UP000298416"/>
    </source>
</evidence>
<keyword evidence="3" id="KW-1185">Reference proteome</keyword>
<name>A0A8X8ZLT4_SALSN</name>
<evidence type="ECO:0000256" key="1">
    <source>
        <dbReference type="ARBA" id="ARBA00044504"/>
    </source>
</evidence>
<reference evidence="2" key="2">
    <citation type="submission" date="2020-08" db="EMBL/GenBank/DDBJ databases">
        <title>Plant Genome Project.</title>
        <authorList>
            <person name="Zhang R.-G."/>
        </authorList>
    </citation>
    <scope>NUCLEOTIDE SEQUENCE</scope>
    <source>
        <strain evidence="2">Huo1</strain>
        <tissue evidence="2">Leaf</tissue>
    </source>
</reference>
<protein>
    <submittedName>
        <fullName evidence="2">Uncharacterized protein</fullName>
    </submittedName>
</protein>
<accession>A0A8X8ZLT4</accession>
<dbReference type="InterPro" id="IPR036259">
    <property type="entry name" value="MFS_trans_sf"/>
</dbReference>
<dbReference type="AlphaFoldDB" id="A0A8X8ZLT4"/>
<dbReference type="EMBL" id="PNBA02000011">
    <property type="protein sequence ID" value="KAG6408659.1"/>
    <property type="molecule type" value="Genomic_DNA"/>
</dbReference>
<sequence length="134" mass="13697">MFNTILAQLPTFSVQQASSMNTRLFHSFHIPLASLQSIPSLSSPLLSTFSMISAAAPRRAQATQHLRSFTLLVVAGAAVCDIRGVGDAHGGGPAGVLLQAAAAGGGDAGVVDGDYLLILLVWVFSELGAGFACG</sequence>
<proteinExistence type="inferred from homology"/>
<organism evidence="2">
    <name type="scientific">Salvia splendens</name>
    <name type="common">Scarlet sage</name>
    <dbReference type="NCBI Taxonomy" id="180675"/>
    <lineage>
        <taxon>Eukaryota</taxon>
        <taxon>Viridiplantae</taxon>
        <taxon>Streptophyta</taxon>
        <taxon>Embryophyta</taxon>
        <taxon>Tracheophyta</taxon>
        <taxon>Spermatophyta</taxon>
        <taxon>Magnoliopsida</taxon>
        <taxon>eudicotyledons</taxon>
        <taxon>Gunneridae</taxon>
        <taxon>Pentapetalae</taxon>
        <taxon>asterids</taxon>
        <taxon>lamiids</taxon>
        <taxon>Lamiales</taxon>
        <taxon>Lamiaceae</taxon>
        <taxon>Nepetoideae</taxon>
        <taxon>Mentheae</taxon>
        <taxon>Salviinae</taxon>
        <taxon>Salvia</taxon>
        <taxon>Salvia subgen. Calosphace</taxon>
        <taxon>core Calosphace</taxon>
    </lineage>
</organism>
<reference evidence="2" key="1">
    <citation type="submission" date="2018-01" db="EMBL/GenBank/DDBJ databases">
        <authorList>
            <person name="Mao J.F."/>
        </authorList>
    </citation>
    <scope>NUCLEOTIDE SEQUENCE</scope>
    <source>
        <strain evidence="2">Huo1</strain>
        <tissue evidence="2">Leaf</tissue>
    </source>
</reference>
<dbReference type="Proteomes" id="UP000298416">
    <property type="component" value="Unassembled WGS sequence"/>
</dbReference>
<dbReference type="Gene3D" id="1.20.1250.20">
    <property type="entry name" value="MFS general substrate transporter like domains"/>
    <property type="match status" value="1"/>
</dbReference>
<comment type="caution">
    <text evidence="2">The sequence shown here is derived from an EMBL/GenBank/DDBJ whole genome shotgun (WGS) entry which is preliminary data.</text>
</comment>
<gene>
    <name evidence="2" type="ORF">SASPL_131677</name>
</gene>